<dbReference type="EC" id="2.3.1.1" evidence="10"/>
<evidence type="ECO:0000256" key="7">
    <source>
        <dbReference type="ARBA" id="ARBA00022679"/>
    </source>
</evidence>
<dbReference type="InterPro" id="IPR016117">
    <property type="entry name" value="ArgJ-like_dom_sf"/>
</dbReference>
<dbReference type="PANTHER" id="PTHR23100:SF0">
    <property type="entry name" value="ARGININE BIOSYNTHESIS BIFUNCTIONAL PROTEIN ARGJ, MITOCHONDRIAL"/>
    <property type="match status" value="1"/>
</dbReference>
<evidence type="ECO:0000256" key="9">
    <source>
        <dbReference type="ARBA" id="ARBA00023315"/>
    </source>
</evidence>
<feature type="binding site" evidence="10">
    <location>
        <position position="264"/>
    </location>
    <ligand>
        <name>substrate</name>
    </ligand>
</feature>
<dbReference type="InterPro" id="IPR002813">
    <property type="entry name" value="Arg_biosynth_ArgJ"/>
</dbReference>
<dbReference type="UniPathway" id="UPA00068">
    <property type="reaction ID" value="UER00106"/>
</dbReference>
<comment type="subunit">
    <text evidence="3 10">Heterotetramer of two alpha and two beta chains.</text>
</comment>
<feature type="binding site" evidence="10">
    <location>
        <position position="387"/>
    </location>
    <ligand>
        <name>substrate</name>
    </ligand>
</feature>
<keyword evidence="8 10" id="KW-0068">Autocatalytic cleavage</keyword>
<feature type="site" description="Involved in the stabilization of negative charge on the oxyanion by the formation of the oxyanion hole" evidence="10">
    <location>
        <position position="109"/>
    </location>
</feature>
<dbReference type="Gene3D" id="3.10.20.340">
    <property type="entry name" value="ArgJ beta chain, C-terminal domain"/>
    <property type="match status" value="1"/>
</dbReference>
<feature type="site" description="Involved in the stabilization of negative charge on the oxyanion by the formation of the oxyanion hole" evidence="10">
    <location>
        <position position="110"/>
    </location>
</feature>
<proteinExistence type="inferred from homology"/>
<dbReference type="Proteomes" id="UP000319976">
    <property type="component" value="Chromosome"/>
</dbReference>
<name>A0A517TD01_9PLAN</name>
<evidence type="ECO:0000256" key="8">
    <source>
        <dbReference type="ARBA" id="ARBA00022813"/>
    </source>
</evidence>
<feature type="chain" id="PRO_5023374773" description="Arginine biosynthesis bifunctional protein ArgJ beta chain" evidence="10">
    <location>
        <begin position="185"/>
        <end position="392"/>
    </location>
</feature>
<evidence type="ECO:0000256" key="4">
    <source>
        <dbReference type="ARBA" id="ARBA00022490"/>
    </source>
</evidence>
<dbReference type="Pfam" id="PF01960">
    <property type="entry name" value="ArgJ"/>
    <property type="match status" value="1"/>
</dbReference>
<evidence type="ECO:0000256" key="1">
    <source>
        <dbReference type="ARBA" id="ARBA00004496"/>
    </source>
</evidence>
<dbReference type="PANTHER" id="PTHR23100">
    <property type="entry name" value="ARGININE BIOSYNTHESIS BIFUNCTIONAL PROTEIN ARGJ"/>
    <property type="match status" value="1"/>
</dbReference>
<comment type="catalytic activity">
    <reaction evidence="10">
        <text>N(2)-acetyl-L-ornithine + L-glutamate = N-acetyl-L-glutamate + L-ornithine</text>
        <dbReference type="Rhea" id="RHEA:15349"/>
        <dbReference type="ChEBI" id="CHEBI:29985"/>
        <dbReference type="ChEBI" id="CHEBI:44337"/>
        <dbReference type="ChEBI" id="CHEBI:46911"/>
        <dbReference type="ChEBI" id="CHEBI:57805"/>
        <dbReference type="EC" id="2.3.1.35"/>
    </reaction>
</comment>
<dbReference type="HAMAP" id="MF_01106">
    <property type="entry name" value="ArgJ"/>
    <property type="match status" value="1"/>
</dbReference>
<feature type="site" description="Cleavage; by autolysis" evidence="10">
    <location>
        <begin position="184"/>
        <end position="185"/>
    </location>
</feature>
<dbReference type="GO" id="GO:0006592">
    <property type="term" value="P:ornithine biosynthetic process"/>
    <property type="evidence" value="ECO:0007669"/>
    <property type="project" value="TreeGrafter"/>
</dbReference>
<dbReference type="EC" id="2.3.1.35" evidence="10"/>
<dbReference type="RefSeq" id="WP_145265182.1">
    <property type="nucleotide sequence ID" value="NZ_CP036316.1"/>
</dbReference>
<evidence type="ECO:0000256" key="2">
    <source>
        <dbReference type="ARBA" id="ARBA00006774"/>
    </source>
</evidence>
<evidence type="ECO:0000313" key="12">
    <source>
        <dbReference type="Proteomes" id="UP000319976"/>
    </source>
</evidence>
<gene>
    <name evidence="10 11" type="primary">argJ</name>
    <name evidence="11" type="ORF">V22_35070</name>
</gene>
<dbReference type="FunFam" id="3.60.70.12:FF:000001">
    <property type="entry name" value="Arginine biosynthesis bifunctional protein ArgJ, chloroplastic"/>
    <property type="match status" value="1"/>
</dbReference>
<dbReference type="CDD" id="cd02152">
    <property type="entry name" value="OAT"/>
    <property type="match status" value="1"/>
</dbReference>
<feature type="chain" id="PRO_5023374774" description="Arginine biosynthesis bifunctional protein ArgJ alpha chain" evidence="10">
    <location>
        <begin position="1"/>
        <end position="184"/>
    </location>
</feature>
<dbReference type="GO" id="GO:0004358">
    <property type="term" value="F:L-glutamate N-acetyltransferase activity, acting on acetyl-L-ornithine as donor"/>
    <property type="evidence" value="ECO:0007669"/>
    <property type="project" value="UniProtKB-UniRule"/>
</dbReference>
<keyword evidence="10" id="KW-0511">Multifunctional enzyme</keyword>
<accession>A0A517TD01</accession>
<keyword evidence="9 10" id="KW-0012">Acyltransferase</keyword>
<evidence type="ECO:0000256" key="5">
    <source>
        <dbReference type="ARBA" id="ARBA00022571"/>
    </source>
</evidence>
<dbReference type="GO" id="GO:0004042">
    <property type="term" value="F:L-glutamate N-acetyltransferase activity"/>
    <property type="evidence" value="ECO:0007669"/>
    <property type="project" value="UniProtKB-UniRule"/>
</dbReference>
<feature type="binding site" evidence="10">
    <location>
        <position position="174"/>
    </location>
    <ligand>
        <name>substrate</name>
    </ligand>
</feature>
<keyword evidence="4 10" id="KW-0963">Cytoplasm</keyword>
<sequence>MPHTLPQAFQFTGLHCGVKSDAAKPDLSLFVSTSPATAAGVFTKNLVVGAPVTVSRERVPGASARAVVINSGNANACTGEQGLADARRMTELVAEGLNCAAEDVLVCSTGIIGHLLPMEKIEAGIQSAVPTLSSDESQYELAARGMMTTDTFPKMASRTVYVEGQDVVVSGVAKGAAMIAPNMATMLAVIMTDAIIPDEIATQVLQAAVNNSFNCISVDGHTSTSDTVLLLANGESGVSIDDEIVAAIHEVCYELSEMIIRDAEGAEHFVSVEVTGLDRQEDAHKIAKTVAESALVKTAIAGNDPNWGRIVSAAGYANVPFDPMQVTLKLNDVLLYEQGVPTDYDEPALSESMKSNRDVVIELSCGEGLAFAHFLTSDLTQEYVRLNSEYTT</sequence>
<comment type="function">
    <text evidence="10">Catalyzes two activities which are involved in the cyclic version of arginine biosynthesis: the synthesis of N-acetylglutamate from glutamate and acetyl-CoA as the acetyl donor, and of ornithine by transacetylation between N(2)-acetylornithine and glutamate.</text>
</comment>
<dbReference type="AlphaFoldDB" id="A0A517TD01"/>
<keyword evidence="12" id="KW-1185">Reference proteome</keyword>
<keyword evidence="6 10" id="KW-0028">Amino-acid biosynthesis</keyword>
<comment type="pathway">
    <text evidence="10">Amino-acid biosynthesis; L-arginine biosynthesis; L-ornithine and N-acetyl-L-glutamate from L-glutamate and N(2)-acetyl-L-ornithine (cyclic): step 1/1.</text>
</comment>
<dbReference type="FunFam" id="3.10.20.340:FF:000003">
    <property type="entry name" value="Arginine biosynthesis bifunctional protein ArgJ"/>
    <property type="match status" value="1"/>
</dbReference>
<dbReference type="GO" id="GO:0005737">
    <property type="term" value="C:cytoplasm"/>
    <property type="evidence" value="ECO:0007669"/>
    <property type="project" value="UniProtKB-SubCell"/>
</dbReference>
<dbReference type="EMBL" id="CP036316">
    <property type="protein sequence ID" value="QDT66242.1"/>
    <property type="molecule type" value="Genomic_DNA"/>
</dbReference>
<dbReference type="GO" id="GO:0006526">
    <property type="term" value="P:L-arginine biosynthetic process"/>
    <property type="evidence" value="ECO:0007669"/>
    <property type="project" value="UniProtKB-UniRule"/>
</dbReference>
<feature type="binding site" evidence="10">
    <location>
        <position position="148"/>
    </location>
    <ligand>
        <name>substrate</name>
    </ligand>
</feature>
<reference evidence="11 12" key="1">
    <citation type="submission" date="2019-02" db="EMBL/GenBank/DDBJ databases">
        <title>Deep-cultivation of Planctomycetes and their phenomic and genomic characterization uncovers novel biology.</title>
        <authorList>
            <person name="Wiegand S."/>
            <person name="Jogler M."/>
            <person name="Boedeker C."/>
            <person name="Pinto D."/>
            <person name="Vollmers J."/>
            <person name="Rivas-Marin E."/>
            <person name="Kohn T."/>
            <person name="Peeters S.H."/>
            <person name="Heuer A."/>
            <person name="Rast P."/>
            <person name="Oberbeckmann S."/>
            <person name="Bunk B."/>
            <person name="Jeske O."/>
            <person name="Meyerdierks A."/>
            <person name="Storesund J.E."/>
            <person name="Kallscheuer N."/>
            <person name="Luecker S."/>
            <person name="Lage O.M."/>
            <person name="Pohl T."/>
            <person name="Merkel B.J."/>
            <person name="Hornburger P."/>
            <person name="Mueller R.-W."/>
            <person name="Bruemmer F."/>
            <person name="Labrenz M."/>
            <person name="Spormann A.M."/>
            <person name="Op den Camp H."/>
            <person name="Overmann J."/>
            <person name="Amann R."/>
            <person name="Jetten M.S.M."/>
            <person name="Mascher T."/>
            <person name="Medema M.H."/>
            <person name="Devos D.P."/>
            <person name="Kaster A.-K."/>
            <person name="Ovreas L."/>
            <person name="Rohde M."/>
            <person name="Galperin M.Y."/>
            <person name="Jogler C."/>
        </authorList>
    </citation>
    <scope>NUCLEOTIDE SEQUENCE [LARGE SCALE GENOMIC DNA]</scope>
    <source>
        <strain evidence="11 12">V22</strain>
    </source>
</reference>
<evidence type="ECO:0000256" key="3">
    <source>
        <dbReference type="ARBA" id="ARBA00011475"/>
    </source>
</evidence>
<evidence type="ECO:0000313" key="11">
    <source>
        <dbReference type="EMBL" id="QDT66242.1"/>
    </source>
</evidence>
<comment type="similarity">
    <text evidence="2 10">Belongs to the ArgJ family.</text>
</comment>
<feature type="active site" description="Nucleophile" evidence="10">
    <location>
        <position position="185"/>
    </location>
</feature>
<keyword evidence="7 10" id="KW-0808">Transferase</keyword>
<keyword evidence="5 10" id="KW-0055">Arginine biosynthesis</keyword>
<evidence type="ECO:0000256" key="6">
    <source>
        <dbReference type="ARBA" id="ARBA00022605"/>
    </source>
</evidence>
<evidence type="ECO:0000256" key="10">
    <source>
        <dbReference type="HAMAP-Rule" id="MF_01106"/>
    </source>
</evidence>
<protein>
    <recommendedName>
        <fullName evidence="10">Arginine biosynthesis bifunctional protein ArgJ</fullName>
    </recommendedName>
    <domain>
        <recommendedName>
            <fullName evidence="10">Glutamate N-acetyltransferase</fullName>
            <ecNumber evidence="10">2.3.1.35</ecNumber>
        </recommendedName>
        <alternativeName>
            <fullName evidence="10">Ornithine acetyltransferase</fullName>
            <shortName evidence="10">OATase</shortName>
        </alternativeName>
        <alternativeName>
            <fullName evidence="10">Ornithine transacetylase</fullName>
        </alternativeName>
    </domain>
    <domain>
        <recommendedName>
            <fullName evidence="10">Amino-acid acetyltransferase</fullName>
            <ecNumber evidence="10">2.3.1.1</ecNumber>
        </recommendedName>
        <alternativeName>
            <fullName evidence="10">N-acetylglutamate synthase</fullName>
            <shortName evidence="10">AGSase</shortName>
        </alternativeName>
    </domain>
    <component>
        <recommendedName>
            <fullName evidence="10">Arginine biosynthesis bifunctional protein ArgJ alpha chain</fullName>
        </recommendedName>
    </component>
    <component>
        <recommendedName>
            <fullName evidence="10">Arginine biosynthesis bifunctional protein ArgJ beta chain</fullName>
        </recommendedName>
    </component>
</protein>
<dbReference type="InterPro" id="IPR042195">
    <property type="entry name" value="ArgJ_beta_C"/>
</dbReference>
<dbReference type="KEGG" id="chya:V22_35070"/>
<dbReference type="SUPFAM" id="SSF56266">
    <property type="entry name" value="DmpA/ArgJ-like"/>
    <property type="match status" value="1"/>
</dbReference>
<dbReference type="NCBIfam" id="TIGR00120">
    <property type="entry name" value="ArgJ"/>
    <property type="match status" value="1"/>
</dbReference>
<comment type="subcellular location">
    <subcellularLocation>
        <location evidence="1 10">Cytoplasm</location>
    </subcellularLocation>
</comment>
<comment type="catalytic activity">
    <reaction evidence="10">
        <text>L-glutamate + acetyl-CoA = N-acetyl-L-glutamate + CoA + H(+)</text>
        <dbReference type="Rhea" id="RHEA:24292"/>
        <dbReference type="ChEBI" id="CHEBI:15378"/>
        <dbReference type="ChEBI" id="CHEBI:29985"/>
        <dbReference type="ChEBI" id="CHEBI:44337"/>
        <dbReference type="ChEBI" id="CHEBI:57287"/>
        <dbReference type="ChEBI" id="CHEBI:57288"/>
        <dbReference type="EC" id="2.3.1.1"/>
    </reaction>
</comment>
<dbReference type="Gene3D" id="3.60.70.12">
    <property type="entry name" value="L-amino peptidase D-ALA esterase/amidase"/>
    <property type="match status" value="1"/>
</dbReference>
<organism evidence="11 12">
    <name type="scientific">Calycomorphotria hydatis</name>
    <dbReference type="NCBI Taxonomy" id="2528027"/>
    <lineage>
        <taxon>Bacteria</taxon>
        <taxon>Pseudomonadati</taxon>
        <taxon>Planctomycetota</taxon>
        <taxon>Planctomycetia</taxon>
        <taxon>Planctomycetales</taxon>
        <taxon>Planctomycetaceae</taxon>
        <taxon>Calycomorphotria</taxon>
    </lineage>
</organism>
<feature type="binding site" evidence="10">
    <location>
        <position position="185"/>
    </location>
    <ligand>
        <name>substrate</name>
    </ligand>
</feature>
<feature type="binding site" evidence="10">
    <location>
        <position position="392"/>
    </location>
    <ligand>
        <name>substrate</name>
    </ligand>
</feature>
<dbReference type="OrthoDB" id="9804242at2"/>
<comment type="pathway">
    <text evidence="10">Amino-acid biosynthesis; L-arginine biosynthesis; N(2)-acetyl-L-ornithine from L-glutamate: step 1/4.</text>
</comment>
<dbReference type="NCBIfam" id="NF003802">
    <property type="entry name" value="PRK05388.1"/>
    <property type="match status" value="1"/>
</dbReference>